<evidence type="ECO:0000259" key="6">
    <source>
        <dbReference type="PROSITE" id="PS50110"/>
    </source>
</evidence>
<dbReference type="CDD" id="cd06170">
    <property type="entry name" value="LuxR_C_like"/>
    <property type="match status" value="1"/>
</dbReference>
<dbReference type="Gene3D" id="1.10.10.10">
    <property type="entry name" value="Winged helix-like DNA-binding domain superfamily/Winged helix DNA-binding domain"/>
    <property type="match status" value="1"/>
</dbReference>
<proteinExistence type="predicted"/>
<dbReference type="Proteomes" id="UP000188573">
    <property type="component" value="Unassembled WGS sequence"/>
</dbReference>
<evidence type="ECO:0000313" key="9">
    <source>
        <dbReference type="Proteomes" id="UP000188573"/>
    </source>
</evidence>
<dbReference type="Pfam" id="PF00196">
    <property type="entry name" value="GerE"/>
    <property type="match status" value="1"/>
</dbReference>
<keyword evidence="1" id="KW-0805">Transcription regulation</keyword>
<sequence length="193" mass="21921">MQIHLVDDDLTVLDATQFLLEQLGYSVTCWSNSISFVENAPLFEQGIVLLDMKMPLMDGRAVHQYLSQISSTLAVIIMTAHADVPMAVQELKQGAVDFLQKPVALTRLQTTLQAAAQQTQVKYEKHQIQHCYNLLSLQEHKILQLIIQGNINRQIAETLNISIRTVEVHRSHIMEKMQSNTLAELIYKRSLLD</sequence>
<dbReference type="SUPFAM" id="SSF52172">
    <property type="entry name" value="CheY-like"/>
    <property type="match status" value="1"/>
</dbReference>
<dbReference type="GO" id="GO:0000160">
    <property type="term" value="P:phosphorelay signal transduction system"/>
    <property type="evidence" value="ECO:0007669"/>
    <property type="project" value="InterPro"/>
</dbReference>
<evidence type="ECO:0000313" key="10">
    <source>
        <dbReference type="Proteomes" id="UP000189353"/>
    </source>
</evidence>
<protein>
    <submittedName>
        <fullName evidence="7">DNA-binding response regulator</fullName>
    </submittedName>
</protein>
<dbReference type="GO" id="GO:0006355">
    <property type="term" value="P:regulation of DNA-templated transcription"/>
    <property type="evidence" value="ECO:0007669"/>
    <property type="project" value="InterPro"/>
</dbReference>
<keyword evidence="2 7" id="KW-0238">DNA-binding</keyword>
<dbReference type="AlphaFoldDB" id="A0A1V3KZS9"/>
<feature type="domain" description="HTH luxR-type" evidence="5">
    <location>
        <begin position="133"/>
        <end position="193"/>
    </location>
</feature>
<dbReference type="InterPro" id="IPR000792">
    <property type="entry name" value="Tscrpt_reg_LuxR_C"/>
</dbReference>
<dbReference type="Pfam" id="PF00072">
    <property type="entry name" value="Response_reg"/>
    <property type="match status" value="1"/>
</dbReference>
<dbReference type="GO" id="GO:0003677">
    <property type="term" value="F:DNA binding"/>
    <property type="evidence" value="ECO:0007669"/>
    <property type="project" value="UniProtKB-KW"/>
</dbReference>
<keyword evidence="9" id="KW-1185">Reference proteome</keyword>
<reference evidence="9 10" key="1">
    <citation type="submission" date="2016-10" db="EMBL/GenBank/DDBJ databases">
        <title>Rodentibacter gen. nov. and new species.</title>
        <authorList>
            <person name="Christensen H."/>
        </authorList>
    </citation>
    <scope>NUCLEOTIDE SEQUENCE [LARGE SCALE GENOMIC DNA]</scope>
    <source>
        <strain evidence="7 9">Ac81</strain>
        <strain evidence="8 10">Ppn158</strain>
    </source>
</reference>
<evidence type="ECO:0000256" key="4">
    <source>
        <dbReference type="PROSITE-ProRule" id="PRU00169"/>
    </source>
</evidence>
<accession>A0A1V3KZS9</accession>
<evidence type="ECO:0000313" key="8">
    <source>
        <dbReference type="EMBL" id="OOF87520.1"/>
    </source>
</evidence>
<feature type="domain" description="Response regulatory" evidence="6">
    <location>
        <begin position="2"/>
        <end position="116"/>
    </location>
</feature>
<dbReference type="PROSITE" id="PS50043">
    <property type="entry name" value="HTH_LUXR_2"/>
    <property type="match status" value="1"/>
</dbReference>
<organism evidence="7 9">
    <name type="scientific">Rodentibacter ratti</name>
    <dbReference type="NCBI Taxonomy" id="1906745"/>
    <lineage>
        <taxon>Bacteria</taxon>
        <taxon>Pseudomonadati</taxon>
        <taxon>Pseudomonadota</taxon>
        <taxon>Gammaproteobacteria</taxon>
        <taxon>Pasteurellales</taxon>
        <taxon>Pasteurellaceae</taxon>
        <taxon>Rodentibacter</taxon>
    </lineage>
</organism>
<dbReference type="PROSITE" id="PS00622">
    <property type="entry name" value="HTH_LUXR_1"/>
    <property type="match status" value="1"/>
</dbReference>
<evidence type="ECO:0000313" key="7">
    <source>
        <dbReference type="EMBL" id="OOF83192.1"/>
    </source>
</evidence>
<evidence type="ECO:0000256" key="1">
    <source>
        <dbReference type="ARBA" id="ARBA00023015"/>
    </source>
</evidence>
<dbReference type="SMART" id="SM00421">
    <property type="entry name" value="HTH_LUXR"/>
    <property type="match status" value="1"/>
</dbReference>
<dbReference type="Gene3D" id="3.40.50.2300">
    <property type="match status" value="1"/>
</dbReference>
<keyword evidence="4" id="KW-0597">Phosphoprotein</keyword>
<evidence type="ECO:0000256" key="2">
    <source>
        <dbReference type="ARBA" id="ARBA00023125"/>
    </source>
</evidence>
<dbReference type="OrthoDB" id="9802186at2"/>
<dbReference type="InterPro" id="IPR016032">
    <property type="entry name" value="Sig_transdc_resp-reg_C-effctor"/>
</dbReference>
<dbReference type="InterPro" id="IPR036388">
    <property type="entry name" value="WH-like_DNA-bd_sf"/>
</dbReference>
<feature type="modified residue" description="4-aspartylphosphate" evidence="4">
    <location>
        <position position="51"/>
    </location>
</feature>
<evidence type="ECO:0000256" key="3">
    <source>
        <dbReference type="ARBA" id="ARBA00023163"/>
    </source>
</evidence>
<dbReference type="PRINTS" id="PR00038">
    <property type="entry name" value="HTHLUXR"/>
</dbReference>
<dbReference type="Proteomes" id="UP000189353">
    <property type="component" value="Unassembled WGS sequence"/>
</dbReference>
<dbReference type="InterPro" id="IPR011006">
    <property type="entry name" value="CheY-like_superfamily"/>
</dbReference>
<dbReference type="InterPro" id="IPR001789">
    <property type="entry name" value="Sig_transdc_resp-reg_receiver"/>
</dbReference>
<gene>
    <name evidence="8" type="ORF">BKG88_01825</name>
    <name evidence="7" type="ORF">BKG92_03985</name>
</gene>
<dbReference type="EMBL" id="MLAG01000017">
    <property type="protein sequence ID" value="OOF83192.1"/>
    <property type="molecule type" value="Genomic_DNA"/>
</dbReference>
<name>A0A1V3KZS9_9PAST</name>
<comment type="caution">
    <text evidence="7">The sequence shown here is derived from an EMBL/GenBank/DDBJ whole genome shotgun (WGS) entry which is preliminary data.</text>
</comment>
<dbReference type="PROSITE" id="PS50110">
    <property type="entry name" value="RESPONSE_REGULATORY"/>
    <property type="match status" value="1"/>
</dbReference>
<dbReference type="EMBL" id="MLAI01000009">
    <property type="protein sequence ID" value="OOF87520.1"/>
    <property type="molecule type" value="Genomic_DNA"/>
</dbReference>
<dbReference type="SMART" id="SM00448">
    <property type="entry name" value="REC"/>
    <property type="match status" value="1"/>
</dbReference>
<dbReference type="SUPFAM" id="SSF46894">
    <property type="entry name" value="C-terminal effector domain of the bipartite response regulators"/>
    <property type="match status" value="1"/>
</dbReference>
<keyword evidence="3" id="KW-0804">Transcription</keyword>
<dbReference type="RefSeq" id="WP_077495876.1">
    <property type="nucleotide sequence ID" value="NZ_MLAG01000017.1"/>
</dbReference>
<evidence type="ECO:0000259" key="5">
    <source>
        <dbReference type="PROSITE" id="PS50043"/>
    </source>
</evidence>
<dbReference type="PANTHER" id="PTHR44688:SF16">
    <property type="entry name" value="DNA-BINDING TRANSCRIPTIONAL ACTIVATOR DEVR_DOSR"/>
    <property type="match status" value="1"/>
</dbReference>
<dbReference type="PANTHER" id="PTHR44688">
    <property type="entry name" value="DNA-BINDING TRANSCRIPTIONAL ACTIVATOR DEVR_DOSR"/>
    <property type="match status" value="1"/>
</dbReference>